<dbReference type="Proteomes" id="UP000037247">
    <property type="component" value="Unassembled WGS sequence"/>
</dbReference>
<comment type="caution">
    <text evidence="2">The sequence shown here is derived from an EMBL/GenBank/DDBJ whole genome shotgun (WGS) entry which is preliminary data.</text>
</comment>
<feature type="transmembrane region" description="Helical" evidence="1">
    <location>
        <begin position="78"/>
        <end position="96"/>
    </location>
</feature>
<sequence length="292" mass="31422">MFDPKTLVVFAAALVGALLLTTPTPGPLRPGPALALVPIALLVGMTSLAASPLSGETWGLTFGAYLVAFLIPRGNPRIGALGSALFIGCIIAWSALHDLSQHQLADALGIPIGCVMAAVVWRLVLRSIVRRERMHRSQSERIFEDALARAAHDSRKDLSEIRTVVEPILTRLAAGDEIDERFRNDIVRLEAALRDRIRVPRAHNRLLIDQIERLRERDVAVVLLGEPNTDGDAISDDLAISLARLIASVESGKVTIRVLPDGRAAAATVVMPTASGVEQIVLADCGKILSRI</sequence>
<accession>A0ABR5I915</accession>
<keyword evidence="1" id="KW-1133">Transmembrane helix</keyword>
<reference evidence="2 3" key="1">
    <citation type="submission" date="2015-05" db="EMBL/GenBank/DDBJ databases">
        <title>Draft genome sequence of the bacterium Gordonia jacobaea a new member of the Gordonia genus.</title>
        <authorList>
            <person name="Jimenez-Galisteo G."/>
            <person name="Dominguez A."/>
            <person name="Munoz E."/>
            <person name="Vinas M."/>
        </authorList>
    </citation>
    <scope>NUCLEOTIDE SEQUENCE [LARGE SCALE GENOMIC DNA]</scope>
    <source>
        <strain evidence="3">mv1</strain>
    </source>
</reference>
<evidence type="ECO:0000256" key="1">
    <source>
        <dbReference type="SAM" id="Phobius"/>
    </source>
</evidence>
<name>A0ABR5I915_9ACTN</name>
<keyword evidence="1" id="KW-0812">Transmembrane</keyword>
<organism evidence="2 3">
    <name type="scientific">Gordonia jacobaea</name>
    <dbReference type="NCBI Taxonomy" id="122202"/>
    <lineage>
        <taxon>Bacteria</taxon>
        <taxon>Bacillati</taxon>
        <taxon>Actinomycetota</taxon>
        <taxon>Actinomycetes</taxon>
        <taxon>Mycobacteriales</taxon>
        <taxon>Gordoniaceae</taxon>
        <taxon>Gordonia</taxon>
    </lineage>
</organism>
<evidence type="ECO:0000313" key="3">
    <source>
        <dbReference type="Proteomes" id="UP000037247"/>
    </source>
</evidence>
<keyword evidence="3" id="KW-1185">Reference proteome</keyword>
<feature type="transmembrane region" description="Helical" evidence="1">
    <location>
        <begin position="51"/>
        <end position="71"/>
    </location>
</feature>
<keyword evidence="1" id="KW-0472">Membrane</keyword>
<gene>
    <name evidence="2" type="ORF">ABW18_17615</name>
</gene>
<proteinExistence type="predicted"/>
<evidence type="ECO:0008006" key="4">
    <source>
        <dbReference type="Google" id="ProtNLM"/>
    </source>
</evidence>
<evidence type="ECO:0000313" key="2">
    <source>
        <dbReference type="EMBL" id="KNA90197.1"/>
    </source>
</evidence>
<protein>
    <recommendedName>
        <fullName evidence="4">FUSC family protein</fullName>
    </recommendedName>
</protein>
<feature type="transmembrane region" description="Helical" evidence="1">
    <location>
        <begin position="108"/>
        <end position="125"/>
    </location>
</feature>
<dbReference type="EMBL" id="LDTZ01000020">
    <property type="protein sequence ID" value="KNA90197.1"/>
    <property type="molecule type" value="Genomic_DNA"/>
</dbReference>